<feature type="transmembrane region" description="Helical" evidence="1">
    <location>
        <begin position="315"/>
        <end position="337"/>
    </location>
</feature>
<feature type="transmembrane region" description="Helical" evidence="1">
    <location>
        <begin position="123"/>
        <end position="143"/>
    </location>
</feature>
<name>A0A0K1PSJ2_9BACT</name>
<dbReference type="EMBL" id="CP012333">
    <property type="protein sequence ID" value="AKU96331.1"/>
    <property type="molecule type" value="Genomic_DNA"/>
</dbReference>
<dbReference type="STRING" id="1391654.AKJ09_02995"/>
<feature type="transmembrane region" description="Helical" evidence="1">
    <location>
        <begin position="349"/>
        <end position="372"/>
    </location>
</feature>
<feature type="transmembrane region" description="Helical" evidence="1">
    <location>
        <begin position="178"/>
        <end position="196"/>
    </location>
</feature>
<dbReference type="Proteomes" id="UP000064967">
    <property type="component" value="Chromosome"/>
</dbReference>
<feature type="transmembrane region" description="Helical" evidence="1">
    <location>
        <begin position="416"/>
        <end position="436"/>
    </location>
</feature>
<dbReference type="AlphaFoldDB" id="A0A0K1PSJ2"/>
<sequence length="604" mass="67369">MRTRSTRRSIRLFFVLCALPLFCVFPFLSAVNNPNENVRTYMTMALVQQHTLKLDHIVETFGWTNDMALVPTNPPYRVSVKAPATSFAGVVPYAVFAAVAPHFGMPFPTNATPHSEIVDYLRVTTWVVRLFAIQLPCFLFLIWLEKYLRDFSSDVSLRLAAVAAAGLGTNYLAYANMFASHAPFAIAAFVSFGLAERELRKSRGDARAVSWRAAFWSGWFCGWSVLLEYHALPLAIVLAIYGVVAFRRPTRLLAFAGGGLFHVALMMLFQWKAYGNPLTPGHRMVESGLRVHHQAGLFGATLPDPEHIRAVWFDLGFGFFGTSPFMWLGLLAIPFALLLPKGPPRQRKLLRWATFVWVFGLFVLSAGASGFGNWRGGWTVGPRYLGAAPPFVAFGALVVGERFARKSRMRRSIVRGVWGGLAIASVLTMGLVGILYDTLPEEIDRPLVQFSIPFIRTGFVPHHIGEWFGWTSITPWYFVLAALLLAPILAALVFDAERSVKDRSLRIGAAVVALAVGLAPSFSRSATSEDQVHAALRNLVQVWEPKGRDRISLLRTEAERFGPRRPCMWYRLADLERIVALNAEAANDERRAQAPRGQCPRRIF</sequence>
<protein>
    <recommendedName>
        <fullName evidence="4">Glycosyltransferase RgtA/B/C/D-like domain-containing protein</fullName>
    </recommendedName>
</protein>
<keyword evidence="1" id="KW-0812">Transmembrane</keyword>
<organism evidence="2 3">
    <name type="scientific">Labilithrix luteola</name>
    <dbReference type="NCBI Taxonomy" id="1391654"/>
    <lineage>
        <taxon>Bacteria</taxon>
        <taxon>Pseudomonadati</taxon>
        <taxon>Myxococcota</taxon>
        <taxon>Polyangia</taxon>
        <taxon>Polyangiales</taxon>
        <taxon>Labilitrichaceae</taxon>
        <taxon>Labilithrix</taxon>
    </lineage>
</organism>
<gene>
    <name evidence="2" type="ORF">AKJ09_02995</name>
</gene>
<reference evidence="2 3" key="1">
    <citation type="submission" date="2015-08" db="EMBL/GenBank/DDBJ databases">
        <authorList>
            <person name="Babu N.S."/>
            <person name="Beckwith C.J."/>
            <person name="Beseler K.G."/>
            <person name="Brison A."/>
            <person name="Carone J.V."/>
            <person name="Caskin T.P."/>
            <person name="Diamond M."/>
            <person name="Durham M.E."/>
            <person name="Foxe J.M."/>
            <person name="Go M."/>
            <person name="Henderson B.A."/>
            <person name="Jones I.B."/>
            <person name="McGettigan J.A."/>
            <person name="Micheletti S.J."/>
            <person name="Nasrallah M.E."/>
            <person name="Ortiz D."/>
            <person name="Piller C.R."/>
            <person name="Privatt S.R."/>
            <person name="Schneider S.L."/>
            <person name="Sharp S."/>
            <person name="Smith T.C."/>
            <person name="Stanton J.D."/>
            <person name="Ullery H.E."/>
            <person name="Wilson R.J."/>
            <person name="Serrano M.G."/>
            <person name="Buck G."/>
            <person name="Lee V."/>
            <person name="Wang Y."/>
            <person name="Carvalho R."/>
            <person name="Voegtly L."/>
            <person name="Shi R."/>
            <person name="Duckworth R."/>
            <person name="Johnson A."/>
            <person name="Loviza R."/>
            <person name="Walstead R."/>
            <person name="Shah Z."/>
            <person name="Kiflezghi M."/>
            <person name="Wade K."/>
            <person name="Ball S.L."/>
            <person name="Bradley K.W."/>
            <person name="Asai D.J."/>
            <person name="Bowman C.A."/>
            <person name="Russell D.A."/>
            <person name="Pope W.H."/>
            <person name="Jacobs-Sera D."/>
            <person name="Hendrix R.W."/>
            <person name="Hatfull G.F."/>
        </authorList>
    </citation>
    <scope>NUCLEOTIDE SEQUENCE [LARGE SCALE GENOMIC DNA]</scope>
    <source>
        <strain evidence="2 3">DSM 27648</strain>
    </source>
</reference>
<evidence type="ECO:0000313" key="2">
    <source>
        <dbReference type="EMBL" id="AKU96331.1"/>
    </source>
</evidence>
<feature type="transmembrane region" description="Helical" evidence="1">
    <location>
        <begin position="208"/>
        <end position="225"/>
    </location>
</feature>
<evidence type="ECO:0000256" key="1">
    <source>
        <dbReference type="SAM" id="Phobius"/>
    </source>
</evidence>
<accession>A0A0K1PSJ2</accession>
<dbReference type="KEGG" id="llu:AKJ09_02995"/>
<evidence type="ECO:0008006" key="4">
    <source>
        <dbReference type="Google" id="ProtNLM"/>
    </source>
</evidence>
<feature type="transmembrane region" description="Helical" evidence="1">
    <location>
        <begin position="253"/>
        <end position="271"/>
    </location>
</feature>
<dbReference type="PATRIC" id="fig|1391654.3.peg.3029"/>
<keyword evidence="1" id="KW-0472">Membrane</keyword>
<evidence type="ECO:0000313" key="3">
    <source>
        <dbReference type="Proteomes" id="UP000064967"/>
    </source>
</evidence>
<feature type="transmembrane region" description="Helical" evidence="1">
    <location>
        <begin position="231"/>
        <end position="246"/>
    </location>
</feature>
<proteinExistence type="predicted"/>
<keyword evidence="1" id="KW-1133">Transmembrane helix</keyword>
<feature type="transmembrane region" description="Helical" evidence="1">
    <location>
        <begin position="384"/>
        <end position="404"/>
    </location>
</feature>
<keyword evidence="3" id="KW-1185">Reference proteome</keyword>
<feature type="transmembrane region" description="Helical" evidence="1">
    <location>
        <begin position="476"/>
        <end position="494"/>
    </location>
</feature>